<feature type="transmembrane region" description="Helical" evidence="5">
    <location>
        <begin position="34"/>
        <end position="56"/>
    </location>
</feature>
<proteinExistence type="predicted"/>
<keyword evidence="7" id="KW-1185">Reference proteome</keyword>
<keyword evidence="2 5" id="KW-0812">Transmembrane</keyword>
<evidence type="ECO:0000256" key="5">
    <source>
        <dbReference type="SAM" id="Phobius"/>
    </source>
</evidence>
<reference evidence="6" key="1">
    <citation type="submission" date="2022-07" db="EMBL/GenBank/DDBJ databases">
        <title>Faecal culturing of patients with breast cancer.</title>
        <authorList>
            <person name="Teng N.M.Y."/>
            <person name="Kiu R."/>
            <person name="Evans R."/>
            <person name="Baker D.J."/>
            <person name="Zenner C."/>
            <person name="Robinson S.D."/>
            <person name="Hall L.J."/>
        </authorList>
    </citation>
    <scope>NUCLEOTIDE SEQUENCE</scope>
    <source>
        <strain evidence="6">LH1062</strain>
    </source>
</reference>
<dbReference type="EMBL" id="CP101620">
    <property type="protein sequence ID" value="UTY38802.1"/>
    <property type="molecule type" value="Genomic_DNA"/>
</dbReference>
<accession>A0ABY5I0D2</accession>
<evidence type="ECO:0000313" key="7">
    <source>
        <dbReference type="Proteomes" id="UP001060112"/>
    </source>
</evidence>
<dbReference type="Pfam" id="PF02674">
    <property type="entry name" value="Colicin_V"/>
    <property type="match status" value="1"/>
</dbReference>
<organism evidence="6 7">
    <name type="scientific">Allocoprobacillus halotolerans</name>
    <dbReference type="NCBI Taxonomy" id="2944914"/>
    <lineage>
        <taxon>Bacteria</taxon>
        <taxon>Bacillati</taxon>
        <taxon>Bacillota</taxon>
        <taxon>Erysipelotrichia</taxon>
        <taxon>Erysipelotrichales</taxon>
        <taxon>Erysipelotrichaceae</taxon>
        <taxon>Allocoprobacillus</taxon>
    </lineage>
</organism>
<keyword evidence="4 5" id="KW-0472">Membrane</keyword>
<evidence type="ECO:0000256" key="1">
    <source>
        <dbReference type="ARBA" id="ARBA00004141"/>
    </source>
</evidence>
<sequence>MNFLIIDIICVVFLIITAIIGYKKGFVGQLYDIASFLLVLFLVYWLSEPLASLWMVYPYDATDYIASMVGSMINRLLVGLLLFIGLMIIKKIIGLFVKPVLKGFMHSFETTSFVDSILGLIIHVLEGFFTIYLVLVFLFIPFFDQGRQMIEKSYIAHTIVNFIPDVSQSVLDMTSLFKQNQSMEGYSQDMLTRLTLQALQSGLINHEDALKIFEENILNQNDLQSIELSPSQLEQLQALLENSQYSKQQIQDFISQIKE</sequence>
<evidence type="ECO:0000256" key="3">
    <source>
        <dbReference type="ARBA" id="ARBA00022989"/>
    </source>
</evidence>
<dbReference type="Proteomes" id="UP001060112">
    <property type="component" value="Chromosome"/>
</dbReference>
<feature type="transmembrane region" description="Helical" evidence="5">
    <location>
        <begin position="76"/>
        <end position="97"/>
    </location>
</feature>
<feature type="transmembrane region" description="Helical" evidence="5">
    <location>
        <begin position="117"/>
        <end position="143"/>
    </location>
</feature>
<gene>
    <name evidence="6" type="ORF">NMU03_14570</name>
</gene>
<feature type="transmembrane region" description="Helical" evidence="5">
    <location>
        <begin position="5"/>
        <end position="22"/>
    </location>
</feature>
<comment type="subcellular location">
    <subcellularLocation>
        <location evidence="1">Membrane</location>
        <topology evidence="1">Multi-pass membrane protein</topology>
    </subcellularLocation>
</comment>
<evidence type="ECO:0000256" key="2">
    <source>
        <dbReference type="ARBA" id="ARBA00022692"/>
    </source>
</evidence>
<evidence type="ECO:0000256" key="4">
    <source>
        <dbReference type="ARBA" id="ARBA00023136"/>
    </source>
</evidence>
<evidence type="ECO:0000313" key="6">
    <source>
        <dbReference type="EMBL" id="UTY38802.1"/>
    </source>
</evidence>
<keyword evidence="3 5" id="KW-1133">Transmembrane helix</keyword>
<dbReference type="RefSeq" id="WP_290139446.1">
    <property type="nucleotide sequence ID" value="NZ_CP101620.1"/>
</dbReference>
<protein>
    <submittedName>
        <fullName evidence="6">CvpA family protein</fullName>
    </submittedName>
</protein>
<dbReference type="PANTHER" id="PTHR37306">
    <property type="entry name" value="COLICIN V PRODUCTION PROTEIN"/>
    <property type="match status" value="1"/>
</dbReference>
<dbReference type="PANTHER" id="PTHR37306:SF1">
    <property type="entry name" value="COLICIN V PRODUCTION PROTEIN"/>
    <property type="match status" value="1"/>
</dbReference>
<name>A0ABY5I0D2_9FIRM</name>
<dbReference type="InterPro" id="IPR003825">
    <property type="entry name" value="Colicin-V_CvpA"/>
</dbReference>